<feature type="domain" description="Histidine kinase" evidence="4">
    <location>
        <begin position="325"/>
        <end position="518"/>
    </location>
</feature>
<dbReference type="SMART" id="SM00387">
    <property type="entry name" value="HATPase_c"/>
    <property type="match status" value="1"/>
</dbReference>
<evidence type="ECO:0000256" key="1">
    <source>
        <dbReference type="ARBA" id="ARBA00000085"/>
    </source>
</evidence>
<name>A0A158CVK2_9BURK</name>
<dbReference type="SMART" id="SM00091">
    <property type="entry name" value="PAS"/>
    <property type="match status" value="1"/>
</dbReference>
<dbReference type="InterPro" id="IPR005467">
    <property type="entry name" value="His_kinase_dom"/>
</dbReference>
<dbReference type="Gene3D" id="3.30.565.10">
    <property type="entry name" value="Histidine kinase-like ATPase, C-terminal domain"/>
    <property type="match status" value="1"/>
</dbReference>
<evidence type="ECO:0000259" key="5">
    <source>
        <dbReference type="PROSITE" id="PS50112"/>
    </source>
</evidence>
<keyword evidence="8" id="KW-1185">Reference proteome</keyword>
<proteinExistence type="predicted"/>
<dbReference type="CDD" id="cd00130">
    <property type="entry name" value="PAS"/>
    <property type="match status" value="1"/>
</dbReference>
<evidence type="ECO:0000256" key="3">
    <source>
        <dbReference type="ARBA" id="ARBA00022553"/>
    </source>
</evidence>
<keyword evidence="3" id="KW-0597">Phosphoprotein</keyword>
<dbReference type="NCBIfam" id="TIGR00229">
    <property type="entry name" value="sensory_box"/>
    <property type="match status" value="1"/>
</dbReference>
<feature type="domain" description="PAC" evidence="6">
    <location>
        <begin position="221"/>
        <end position="273"/>
    </location>
</feature>
<dbReference type="SUPFAM" id="SSF55874">
    <property type="entry name" value="ATPase domain of HSP90 chaperone/DNA topoisomerase II/histidine kinase"/>
    <property type="match status" value="1"/>
</dbReference>
<dbReference type="Gene3D" id="1.10.287.130">
    <property type="match status" value="1"/>
</dbReference>
<dbReference type="InterPro" id="IPR004358">
    <property type="entry name" value="Sig_transdc_His_kin-like_C"/>
</dbReference>
<evidence type="ECO:0000256" key="2">
    <source>
        <dbReference type="ARBA" id="ARBA00012438"/>
    </source>
</evidence>
<dbReference type="InterPro" id="IPR036890">
    <property type="entry name" value="HATPase_C_sf"/>
</dbReference>
<accession>A0A158CVK2</accession>
<dbReference type="Proteomes" id="UP000054911">
    <property type="component" value="Unassembled WGS sequence"/>
</dbReference>
<protein>
    <recommendedName>
        <fullName evidence="2">histidine kinase</fullName>
        <ecNumber evidence="2">2.7.13.3</ecNumber>
    </recommendedName>
</protein>
<dbReference type="SUPFAM" id="SSF52172">
    <property type="entry name" value="CheY-like"/>
    <property type="match status" value="1"/>
</dbReference>
<comment type="catalytic activity">
    <reaction evidence="1">
        <text>ATP + protein L-histidine = ADP + protein N-phospho-L-histidine.</text>
        <dbReference type="EC" id="2.7.13.3"/>
    </reaction>
</comment>
<dbReference type="AlphaFoldDB" id="A0A158CVK2"/>
<dbReference type="Gene3D" id="3.30.450.20">
    <property type="entry name" value="PAS domain"/>
    <property type="match status" value="1"/>
</dbReference>
<dbReference type="Pfam" id="PF08447">
    <property type="entry name" value="PAS_3"/>
    <property type="match status" value="1"/>
</dbReference>
<dbReference type="Pfam" id="PF02518">
    <property type="entry name" value="HATPase_c"/>
    <property type="match status" value="1"/>
</dbReference>
<dbReference type="CDD" id="cd00082">
    <property type="entry name" value="HisKA"/>
    <property type="match status" value="1"/>
</dbReference>
<dbReference type="Gene3D" id="2.10.70.100">
    <property type="match status" value="1"/>
</dbReference>
<dbReference type="SUPFAM" id="SSF55785">
    <property type="entry name" value="PYP-like sensor domain (PAS domain)"/>
    <property type="match status" value="1"/>
</dbReference>
<dbReference type="EC" id="2.7.13.3" evidence="2"/>
<feature type="domain" description="PAS" evidence="5">
    <location>
        <begin position="147"/>
        <end position="218"/>
    </location>
</feature>
<sequence length="518" mass="56069">MSDVDPCRTLILAPSGRDASIAAAMLKEVGVASQVCRDVGHLSSLVGDDTCCVIVTEEALVAADLKTLSEWIGAQPAWSDLPFIVLTRRAGVADRAPEGRLATTLGNVTFIERPFHPTTFASVVGTAIRGRQRQYEARLRIEQLHEGEARLQTALTAGHLGSWDLDLSTGILTASATCKAIFGHAAHDAFTYDTLLASIHPEDRDRMQAAVKASLETRCDYTIEYRNVWPDRSVHWVDIRARFLSGDGVKPDRLVGVSSDITARKTAEDGLRRLNESLEAKVAERTAELRKTHQKVLDEIRQREQTEELLRHIQKLEMVGQLSGGIAHDFNNLLMAIIANLELARKEVLADSRMLRLIDGAFGGAQRGAALTQRLLAFARQQELKVEPVLMSSLIAGMSDLLERSIGSAIELVIETGPASPPTMLDANQVELAILNLVVNARDAMPDGGTLTISVDTAQSSGSKELRAGNYVRVTVSDTGTGMDAPTLARATEPFFTTKEIGKGTGLGLSMIHGLAHS</sequence>
<reference evidence="7" key="1">
    <citation type="submission" date="2016-01" db="EMBL/GenBank/DDBJ databases">
        <authorList>
            <person name="Peeters C."/>
        </authorList>
    </citation>
    <scope>NUCLEOTIDE SEQUENCE [LARGE SCALE GENOMIC DNA]</scope>
    <source>
        <strain evidence="7">LMG 29323</strain>
    </source>
</reference>
<keyword evidence="7" id="KW-0418">Kinase</keyword>
<dbReference type="PRINTS" id="PR00344">
    <property type="entry name" value="BCTRLSENSOR"/>
</dbReference>
<dbReference type="InterPro" id="IPR013655">
    <property type="entry name" value="PAS_fold_3"/>
</dbReference>
<dbReference type="RefSeq" id="WP_208635708.1">
    <property type="nucleotide sequence ID" value="NZ_FCOE02000027.1"/>
</dbReference>
<dbReference type="PANTHER" id="PTHR43065">
    <property type="entry name" value="SENSOR HISTIDINE KINASE"/>
    <property type="match status" value="1"/>
</dbReference>
<dbReference type="PROSITE" id="PS50109">
    <property type="entry name" value="HIS_KIN"/>
    <property type="match status" value="1"/>
</dbReference>
<comment type="caution">
    <text evidence="7">The sequence shown here is derived from an EMBL/GenBank/DDBJ whole genome shotgun (WGS) entry which is preliminary data.</text>
</comment>
<dbReference type="STRING" id="1777141.AWB80_05907"/>
<organism evidence="7 8">
    <name type="scientific">Caballeronia pedi</name>
    <dbReference type="NCBI Taxonomy" id="1777141"/>
    <lineage>
        <taxon>Bacteria</taxon>
        <taxon>Pseudomonadati</taxon>
        <taxon>Pseudomonadota</taxon>
        <taxon>Betaproteobacteria</taxon>
        <taxon>Burkholderiales</taxon>
        <taxon>Burkholderiaceae</taxon>
        <taxon>Caballeronia</taxon>
    </lineage>
</organism>
<dbReference type="InterPro" id="IPR035965">
    <property type="entry name" value="PAS-like_dom_sf"/>
</dbReference>
<dbReference type="InterPro" id="IPR003661">
    <property type="entry name" value="HisK_dim/P_dom"/>
</dbReference>
<evidence type="ECO:0000313" key="7">
    <source>
        <dbReference type="EMBL" id="SAK86319.1"/>
    </source>
</evidence>
<evidence type="ECO:0000259" key="6">
    <source>
        <dbReference type="PROSITE" id="PS50113"/>
    </source>
</evidence>
<dbReference type="InterPro" id="IPR036097">
    <property type="entry name" value="HisK_dim/P_sf"/>
</dbReference>
<dbReference type="PROSITE" id="PS50113">
    <property type="entry name" value="PAC"/>
    <property type="match status" value="1"/>
</dbReference>
<dbReference type="PANTHER" id="PTHR43065:SF42">
    <property type="entry name" value="TWO-COMPONENT SENSOR PPRA"/>
    <property type="match status" value="1"/>
</dbReference>
<dbReference type="InterPro" id="IPR003594">
    <property type="entry name" value="HATPase_dom"/>
</dbReference>
<dbReference type="EMBL" id="FCOE02000027">
    <property type="protein sequence ID" value="SAK86319.1"/>
    <property type="molecule type" value="Genomic_DNA"/>
</dbReference>
<keyword evidence="7" id="KW-0808">Transferase</keyword>
<dbReference type="PROSITE" id="PS50112">
    <property type="entry name" value="PAS"/>
    <property type="match status" value="1"/>
</dbReference>
<dbReference type="InterPro" id="IPR000700">
    <property type="entry name" value="PAS-assoc_C"/>
</dbReference>
<dbReference type="SMART" id="SM00388">
    <property type="entry name" value="HisKA"/>
    <property type="match status" value="1"/>
</dbReference>
<dbReference type="InterPro" id="IPR000014">
    <property type="entry name" value="PAS"/>
</dbReference>
<gene>
    <name evidence="7" type="ORF">AWB80_05907</name>
</gene>
<evidence type="ECO:0000313" key="8">
    <source>
        <dbReference type="Proteomes" id="UP000054911"/>
    </source>
</evidence>
<dbReference type="GO" id="GO:0000155">
    <property type="term" value="F:phosphorelay sensor kinase activity"/>
    <property type="evidence" value="ECO:0007669"/>
    <property type="project" value="InterPro"/>
</dbReference>
<dbReference type="InterPro" id="IPR011006">
    <property type="entry name" value="CheY-like_superfamily"/>
</dbReference>
<dbReference type="SUPFAM" id="SSF47384">
    <property type="entry name" value="Homodimeric domain of signal transducing histidine kinase"/>
    <property type="match status" value="1"/>
</dbReference>
<evidence type="ECO:0000259" key="4">
    <source>
        <dbReference type="PROSITE" id="PS50109"/>
    </source>
</evidence>